<feature type="transmembrane region" description="Helical" evidence="5">
    <location>
        <begin position="49"/>
        <end position="67"/>
    </location>
</feature>
<accession>A0A936F4G5</accession>
<sequence>MSPFTPAQSRRRMAARAQLAGSALCFGLMAILARKLTMPDMGFTAGHLAVLRFVVGALASLLAFGLIPGLYRPSNHRLLVVRGLSGGAVVVLYFYALAHIPAGEAGILYNVFPVIAVAMSLVVFRERPTLHLWLAILAASMGVAMVLSQGHLGFGFGRGQAAALAAAVFAATSANAIRAVRHTDNAATIFFFFCIAGLPVVLPFALTPWPGGAGPWALAILMSLLAYAGQMLMAEAYGTLAVPEAAIWLQLLPIVQYLLAVPLLGERITLPGLAGVLITVAGVTYGTVLGHRQRA</sequence>
<evidence type="ECO:0000256" key="1">
    <source>
        <dbReference type="ARBA" id="ARBA00004141"/>
    </source>
</evidence>
<feature type="transmembrane region" description="Helical" evidence="5">
    <location>
        <begin position="160"/>
        <end position="177"/>
    </location>
</feature>
<feature type="transmembrane region" description="Helical" evidence="5">
    <location>
        <begin position="131"/>
        <end position="148"/>
    </location>
</feature>
<dbReference type="AlphaFoldDB" id="A0A936F4G5"/>
<keyword evidence="3 5" id="KW-1133">Transmembrane helix</keyword>
<name>A0A936F4G5_9BACT</name>
<comment type="caution">
    <text evidence="7">The sequence shown here is derived from an EMBL/GenBank/DDBJ whole genome shotgun (WGS) entry which is preliminary data.</text>
</comment>
<evidence type="ECO:0000259" key="6">
    <source>
        <dbReference type="Pfam" id="PF00892"/>
    </source>
</evidence>
<feature type="domain" description="EamA" evidence="6">
    <location>
        <begin position="159"/>
        <end position="284"/>
    </location>
</feature>
<feature type="transmembrane region" description="Helical" evidence="5">
    <location>
        <begin position="245"/>
        <end position="264"/>
    </location>
</feature>
<feature type="transmembrane region" description="Helical" evidence="5">
    <location>
        <begin position="106"/>
        <end position="124"/>
    </location>
</feature>
<dbReference type="Pfam" id="PF00892">
    <property type="entry name" value="EamA"/>
    <property type="match status" value="2"/>
</dbReference>
<feature type="transmembrane region" description="Helical" evidence="5">
    <location>
        <begin position="79"/>
        <end position="100"/>
    </location>
</feature>
<dbReference type="SUPFAM" id="SSF103481">
    <property type="entry name" value="Multidrug resistance efflux transporter EmrE"/>
    <property type="match status" value="2"/>
</dbReference>
<feature type="domain" description="EamA" evidence="6">
    <location>
        <begin position="20"/>
        <end position="147"/>
    </location>
</feature>
<organism evidence="7 8">
    <name type="scientific">Candidatus Geothrix odensensis</name>
    <dbReference type="NCBI Taxonomy" id="2954440"/>
    <lineage>
        <taxon>Bacteria</taxon>
        <taxon>Pseudomonadati</taxon>
        <taxon>Acidobacteriota</taxon>
        <taxon>Holophagae</taxon>
        <taxon>Holophagales</taxon>
        <taxon>Holophagaceae</taxon>
        <taxon>Geothrix</taxon>
    </lineage>
</organism>
<dbReference type="PANTHER" id="PTHR22911">
    <property type="entry name" value="ACYL-MALONYL CONDENSING ENZYME-RELATED"/>
    <property type="match status" value="1"/>
</dbReference>
<gene>
    <name evidence="7" type="ORF">IPN91_15345</name>
</gene>
<dbReference type="InterPro" id="IPR000620">
    <property type="entry name" value="EamA_dom"/>
</dbReference>
<evidence type="ECO:0000256" key="2">
    <source>
        <dbReference type="ARBA" id="ARBA00022692"/>
    </source>
</evidence>
<evidence type="ECO:0000313" key="8">
    <source>
        <dbReference type="Proteomes" id="UP000709959"/>
    </source>
</evidence>
<feature type="transmembrane region" description="Helical" evidence="5">
    <location>
        <begin position="213"/>
        <end position="233"/>
    </location>
</feature>
<dbReference type="EMBL" id="JADKCH010000033">
    <property type="protein sequence ID" value="MBK8573957.1"/>
    <property type="molecule type" value="Genomic_DNA"/>
</dbReference>
<dbReference type="GO" id="GO:0016020">
    <property type="term" value="C:membrane"/>
    <property type="evidence" value="ECO:0007669"/>
    <property type="project" value="UniProtKB-SubCell"/>
</dbReference>
<feature type="transmembrane region" description="Helical" evidence="5">
    <location>
        <begin position="189"/>
        <end position="207"/>
    </location>
</feature>
<evidence type="ECO:0000313" key="7">
    <source>
        <dbReference type="EMBL" id="MBK8573957.1"/>
    </source>
</evidence>
<proteinExistence type="predicted"/>
<comment type="subcellular location">
    <subcellularLocation>
        <location evidence="1">Membrane</location>
        <topology evidence="1">Multi-pass membrane protein</topology>
    </subcellularLocation>
</comment>
<keyword evidence="4 5" id="KW-0472">Membrane</keyword>
<evidence type="ECO:0000256" key="3">
    <source>
        <dbReference type="ARBA" id="ARBA00022989"/>
    </source>
</evidence>
<dbReference type="Proteomes" id="UP000709959">
    <property type="component" value="Unassembled WGS sequence"/>
</dbReference>
<evidence type="ECO:0000256" key="5">
    <source>
        <dbReference type="SAM" id="Phobius"/>
    </source>
</evidence>
<dbReference type="InterPro" id="IPR037185">
    <property type="entry name" value="EmrE-like"/>
</dbReference>
<reference evidence="7 8" key="1">
    <citation type="submission" date="2020-10" db="EMBL/GenBank/DDBJ databases">
        <title>Connecting structure to function with the recovery of over 1000 high-quality activated sludge metagenome-assembled genomes encoding full-length rRNA genes using long-read sequencing.</title>
        <authorList>
            <person name="Singleton C.M."/>
            <person name="Petriglieri F."/>
            <person name="Kristensen J.M."/>
            <person name="Kirkegaard R.H."/>
            <person name="Michaelsen T.Y."/>
            <person name="Andersen M.H."/>
            <person name="Karst S.M."/>
            <person name="Dueholm M.S."/>
            <person name="Nielsen P.H."/>
            <person name="Albertsen M."/>
        </authorList>
    </citation>
    <scope>NUCLEOTIDE SEQUENCE [LARGE SCALE GENOMIC DNA]</scope>
    <source>
        <strain evidence="7">OdNE_18-Q3-R46-58_MAXAC.008</strain>
    </source>
</reference>
<evidence type="ECO:0000256" key="4">
    <source>
        <dbReference type="ARBA" id="ARBA00023136"/>
    </source>
</evidence>
<protein>
    <submittedName>
        <fullName evidence="7">DMT family transporter</fullName>
    </submittedName>
</protein>
<keyword evidence="2 5" id="KW-0812">Transmembrane</keyword>
<feature type="transmembrane region" description="Helical" evidence="5">
    <location>
        <begin position="270"/>
        <end position="290"/>
    </location>
</feature>
<dbReference type="PANTHER" id="PTHR22911:SF6">
    <property type="entry name" value="SOLUTE CARRIER FAMILY 35 MEMBER G1"/>
    <property type="match status" value="1"/>
</dbReference>